<keyword evidence="1" id="KW-0805">Transcription regulation</keyword>
<dbReference type="EMBL" id="LT629779">
    <property type="protein sequence ID" value="SDS59718.1"/>
    <property type="molecule type" value="Genomic_DNA"/>
</dbReference>
<evidence type="ECO:0000313" key="5">
    <source>
        <dbReference type="EMBL" id="SDS59718.1"/>
    </source>
</evidence>
<dbReference type="CDD" id="cd07377">
    <property type="entry name" value="WHTH_GntR"/>
    <property type="match status" value="1"/>
</dbReference>
<dbReference type="Gene3D" id="1.10.10.10">
    <property type="entry name" value="Winged helix-like DNA-binding domain superfamily/Winged helix DNA-binding domain"/>
    <property type="match status" value="1"/>
</dbReference>
<dbReference type="SMART" id="SM00895">
    <property type="entry name" value="FCD"/>
    <property type="match status" value="1"/>
</dbReference>
<evidence type="ECO:0000256" key="2">
    <source>
        <dbReference type="ARBA" id="ARBA00023125"/>
    </source>
</evidence>
<dbReference type="AlphaFoldDB" id="A0A1H1THM5"/>
<evidence type="ECO:0000313" key="6">
    <source>
        <dbReference type="Proteomes" id="UP000198751"/>
    </source>
</evidence>
<dbReference type="GO" id="GO:0003700">
    <property type="term" value="F:DNA-binding transcription factor activity"/>
    <property type="evidence" value="ECO:0007669"/>
    <property type="project" value="InterPro"/>
</dbReference>
<dbReference type="InterPro" id="IPR008920">
    <property type="entry name" value="TF_FadR/GntR_C"/>
</dbReference>
<evidence type="ECO:0000256" key="3">
    <source>
        <dbReference type="ARBA" id="ARBA00023163"/>
    </source>
</evidence>
<dbReference type="Pfam" id="PF00392">
    <property type="entry name" value="GntR"/>
    <property type="match status" value="1"/>
</dbReference>
<feature type="domain" description="HTH gntR-type" evidence="4">
    <location>
        <begin position="1"/>
        <end position="69"/>
    </location>
</feature>
<dbReference type="Pfam" id="PF07729">
    <property type="entry name" value="FCD"/>
    <property type="match status" value="1"/>
</dbReference>
<keyword evidence="6" id="KW-1185">Reference proteome</keyword>
<sequence>MALTDDAIEKIKAMLLAGELRPGDRLPPEKDLAEKLGLSRSSMREAVKALELIRVLDVRRGDGTYVTTLDPQLLNEALGFIVELHQAQGVVELLEVRRILEPAAAAMAAQKIGQEGLDNLRASMAGVTEETSVEELVQHDMEFHSIIAAHSGNTYLAGLLEALSSRTLRARIWRGLTQEKAVARTLSEHEAIAAALERGDVELVRALVTVHVSGVEGWLRETMLKSTAAEYAPAELAGINP</sequence>
<dbReference type="PANTHER" id="PTHR43537">
    <property type="entry name" value="TRANSCRIPTIONAL REGULATOR, GNTR FAMILY"/>
    <property type="match status" value="1"/>
</dbReference>
<dbReference type="Proteomes" id="UP000198751">
    <property type="component" value="Chromosome I"/>
</dbReference>
<proteinExistence type="predicted"/>
<dbReference type="SUPFAM" id="SSF48008">
    <property type="entry name" value="GntR ligand-binding domain-like"/>
    <property type="match status" value="1"/>
</dbReference>
<accession>A0A1H1THM5</accession>
<dbReference type="OrthoDB" id="7989071at2"/>
<dbReference type="InterPro" id="IPR000524">
    <property type="entry name" value="Tscrpt_reg_HTH_GntR"/>
</dbReference>
<dbReference type="RefSeq" id="WP_091717129.1">
    <property type="nucleotide sequence ID" value="NZ_LT629779.1"/>
</dbReference>
<name>A0A1H1THM5_9MICC</name>
<dbReference type="PANTHER" id="PTHR43537:SF5">
    <property type="entry name" value="UXU OPERON TRANSCRIPTIONAL REGULATOR"/>
    <property type="match status" value="1"/>
</dbReference>
<dbReference type="InterPro" id="IPR011711">
    <property type="entry name" value="GntR_C"/>
</dbReference>
<dbReference type="SUPFAM" id="SSF46785">
    <property type="entry name" value="Winged helix' DNA-binding domain"/>
    <property type="match status" value="1"/>
</dbReference>
<dbReference type="Gene3D" id="1.20.120.530">
    <property type="entry name" value="GntR ligand-binding domain-like"/>
    <property type="match status" value="1"/>
</dbReference>
<evidence type="ECO:0000256" key="1">
    <source>
        <dbReference type="ARBA" id="ARBA00023015"/>
    </source>
</evidence>
<reference evidence="6" key="1">
    <citation type="submission" date="2016-10" db="EMBL/GenBank/DDBJ databases">
        <authorList>
            <person name="Varghese N."/>
            <person name="Submissions S."/>
        </authorList>
    </citation>
    <scope>NUCLEOTIDE SEQUENCE [LARGE SCALE GENOMIC DNA]</scope>
    <source>
        <strain evidence="6">IMMIB L-1606</strain>
    </source>
</reference>
<evidence type="ECO:0000259" key="4">
    <source>
        <dbReference type="PROSITE" id="PS50949"/>
    </source>
</evidence>
<dbReference type="InterPro" id="IPR036390">
    <property type="entry name" value="WH_DNA-bd_sf"/>
</dbReference>
<gene>
    <name evidence="5" type="ORF">SAMN04489743_0414</name>
</gene>
<dbReference type="InterPro" id="IPR036388">
    <property type="entry name" value="WH-like_DNA-bd_sf"/>
</dbReference>
<protein>
    <submittedName>
        <fullName evidence="5">Transcriptional regulator, GntR family</fullName>
    </submittedName>
</protein>
<keyword evidence="2" id="KW-0238">DNA-binding</keyword>
<dbReference type="SMART" id="SM00345">
    <property type="entry name" value="HTH_GNTR"/>
    <property type="match status" value="1"/>
</dbReference>
<dbReference type="PROSITE" id="PS50949">
    <property type="entry name" value="HTH_GNTR"/>
    <property type="match status" value="1"/>
</dbReference>
<dbReference type="PRINTS" id="PR00035">
    <property type="entry name" value="HTHGNTR"/>
</dbReference>
<keyword evidence="3" id="KW-0804">Transcription</keyword>
<organism evidence="5 6">
    <name type="scientific">Pseudarthrobacter equi</name>
    <dbReference type="NCBI Taxonomy" id="728066"/>
    <lineage>
        <taxon>Bacteria</taxon>
        <taxon>Bacillati</taxon>
        <taxon>Actinomycetota</taxon>
        <taxon>Actinomycetes</taxon>
        <taxon>Micrococcales</taxon>
        <taxon>Micrococcaceae</taxon>
        <taxon>Pseudarthrobacter</taxon>
    </lineage>
</organism>
<dbReference type="GO" id="GO:0003677">
    <property type="term" value="F:DNA binding"/>
    <property type="evidence" value="ECO:0007669"/>
    <property type="project" value="UniProtKB-KW"/>
</dbReference>